<evidence type="ECO:0000259" key="1">
    <source>
        <dbReference type="Pfam" id="PF13452"/>
    </source>
</evidence>
<dbReference type="InterPro" id="IPR039569">
    <property type="entry name" value="FAS1-like_DH_region"/>
</dbReference>
<protein>
    <recommendedName>
        <fullName evidence="1">FAS1-like dehydratase domain-containing protein</fullName>
    </recommendedName>
</protein>
<name>A0A5B0X069_9GAMM</name>
<accession>A0A5B0X069</accession>
<evidence type="ECO:0000313" key="2">
    <source>
        <dbReference type="EMBL" id="KAA1192676.1"/>
    </source>
</evidence>
<gene>
    <name evidence="2" type="ORF">F0M18_08435</name>
</gene>
<dbReference type="SUPFAM" id="SSF54637">
    <property type="entry name" value="Thioesterase/thiol ester dehydrase-isomerase"/>
    <property type="match status" value="2"/>
</dbReference>
<sequence>MSLAEGEIRGEITEQSLSRLLERKDVERTRPGAMQRDFLTPSRWAEGDLAKANFVVTSEMNERLARGIGDMNLLFLDPAYARKSPFGRKITPPSMMAYAENVNGAVDGFPGCHAIWRGLEFEWEEPIYTDEPILSSSRLIDAKIVDSKFAGGMAGIQSYETRIENLDGQSKGVYRTHWHRFSRKKAASSGKYKKTEEKHWTDEELNAIWEEYRQYNFNRRTSEALYVEDVDVGQDIPHIVKGPINLTSKLAFEFARGAGGWFVGHELAVELFEQYPNLAFRNEENVPEPPVAIHWTNERCQKYLGMPKAYEAGYERINWLAQMAMSWMGDHGRMVKMGLQFHGFHWQGDAIRMHGKVTAKDESTGMVDLDIRTVSHRGEDTCTGTMRVKLPVRQGSQ</sequence>
<dbReference type="AlphaFoldDB" id="A0A5B0X069"/>
<comment type="caution">
    <text evidence="2">The sequence shown here is derived from an EMBL/GenBank/DDBJ whole genome shotgun (WGS) entry which is preliminary data.</text>
</comment>
<dbReference type="EMBL" id="VTUX01000003">
    <property type="protein sequence ID" value="KAA1192676.1"/>
    <property type="molecule type" value="Genomic_DNA"/>
</dbReference>
<dbReference type="Proteomes" id="UP000323708">
    <property type="component" value="Unassembled WGS sequence"/>
</dbReference>
<organism evidence="2 3">
    <name type="scientific">Pseudohalioglobus sediminis</name>
    <dbReference type="NCBI Taxonomy" id="2606449"/>
    <lineage>
        <taxon>Bacteria</taxon>
        <taxon>Pseudomonadati</taxon>
        <taxon>Pseudomonadota</taxon>
        <taxon>Gammaproteobacteria</taxon>
        <taxon>Cellvibrionales</taxon>
        <taxon>Halieaceae</taxon>
        <taxon>Pseudohalioglobus</taxon>
    </lineage>
</organism>
<reference evidence="2 3" key="1">
    <citation type="submission" date="2019-09" db="EMBL/GenBank/DDBJ databases">
        <authorList>
            <person name="Chen X.-Y."/>
        </authorList>
    </citation>
    <scope>NUCLEOTIDE SEQUENCE [LARGE SCALE GENOMIC DNA]</scope>
    <source>
        <strain evidence="2 3">NY5</strain>
    </source>
</reference>
<dbReference type="CDD" id="cd03441">
    <property type="entry name" value="R_hydratase_like"/>
    <property type="match status" value="1"/>
</dbReference>
<proteinExistence type="predicted"/>
<evidence type="ECO:0000313" key="3">
    <source>
        <dbReference type="Proteomes" id="UP000323708"/>
    </source>
</evidence>
<dbReference type="RefSeq" id="WP_149610960.1">
    <property type="nucleotide sequence ID" value="NZ_VTUX01000003.1"/>
</dbReference>
<dbReference type="Gene3D" id="3.10.129.10">
    <property type="entry name" value="Hotdog Thioesterase"/>
    <property type="match status" value="2"/>
</dbReference>
<dbReference type="Pfam" id="PF13452">
    <property type="entry name" value="FAS1_DH_region"/>
    <property type="match status" value="1"/>
</dbReference>
<dbReference type="InterPro" id="IPR029069">
    <property type="entry name" value="HotDog_dom_sf"/>
</dbReference>
<feature type="domain" description="FAS1-like dehydratase" evidence="1">
    <location>
        <begin position="52"/>
        <end position="169"/>
    </location>
</feature>
<keyword evidence="3" id="KW-1185">Reference proteome</keyword>